<comment type="subunit">
    <text evidence="3 8">Homodimer and heterodimers.</text>
</comment>
<proteinExistence type="inferred from homology"/>
<sequence>MKDVLGSPGTWSGMALRLSQCVSAGGSMAAMATAYGFSNYTAFCYLIASMGLQLLWSFGLACLDIYSLKTKRDLHNPVLVSLFVVGDWVTAILSFAAASASAGVTILFERDVHFCRMYPQLSCGRSVWQYIDRRVVPCVTCRDRRVECTLLGTARFQLPCQHQASCVVSLVCLAGW</sequence>
<feature type="transmembrane region" description="Helical" evidence="8">
    <location>
        <begin position="15"/>
        <end position="37"/>
    </location>
</feature>
<dbReference type="STRING" id="4555.A0A368PYZ2"/>
<evidence type="ECO:0000256" key="1">
    <source>
        <dbReference type="ARBA" id="ARBA00004651"/>
    </source>
</evidence>
<keyword evidence="5 8" id="KW-0812">Transmembrane</keyword>
<dbReference type="PANTHER" id="PTHR32021">
    <property type="entry name" value="CASP-LIKE PROTEIN 5B3"/>
    <property type="match status" value="1"/>
</dbReference>
<reference evidence="10" key="1">
    <citation type="journal article" date="2012" name="Nat. Biotechnol.">
        <title>Reference genome sequence of the model plant Setaria.</title>
        <authorList>
            <person name="Bennetzen J.L."/>
            <person name="Schmutz J."/>
            <person name="Wang H."/>
            <person name="Percifield R."/>
            <person name="Hawkins J."/>
            <person name="Pontaroli A.C."/>
            <person name="Estep M."/>
            <person name="Feng L."/>
            <person name="Vaughn J.N."/>
            <person name="Grimwood J."/>
            <person name="Jenkins J."/>
            <person name="Barry K."/>
            <person name="Lindquist E."/>
            <person name="Hellsten U."/>
            <person name="Deshpande S."/>
            <person name="Wang X."/>
            <person name="Wu X."/>
            <person name="Mitros T."/>
            <person name="Triplett J."/>
            <person name="Yang X."/>
            <person name="Ye C.Y."/>
            <person name="Mauro-Herrera M."/>
            <person name="Wang L."/>
            <person name="Li P."/>
            <person name="Sharma M."/>
            <person name="Sharma R."/>
            <person name="Ronald P.C."/>
            <person name="Panaud O."/>
            <person name="Kellogg E.A."/>
            <person name="Brutnell T.P."/>
            <person name="Doust A.N."/>
            <person name="Tuskan G.A."/>
            <person name="Rokhsar D."/>
            <person name="Devos K.M."/>
        </authorList>
    </citation>
    <scope>NUCLEOTIDE SEQUENCE [LARGE SCALE GENOMIC DNA]</scope>
    <source>
        <strain evidence="10">Yugu1</strain>
    </source>
</reference>
<dbReference type="GO" id="GO:0005886">
    <property type="term" value="C:plasma membrane"/>
    <property type="evidence" value="ECO:0007669"/>
    <property type="project" value="UniProtKB-SubCell"/>
</dbReference>
<dbReference type="EMBL" id="CM003529">
    <property type="protein sequence ID" value="RCV11007.1"/>
    <property type="molecule type" value="Genomic_DNA"/>
</dbReference>
<comment type="similarity">
    <text evidence="2 8">Belongs to the Casparian strip membrane proteins (CASP) family.</text>
</comment>
<gene>
    <name evidence="10" type="ORF">SETIT_2G153700v2</name>
</gene>
<evidence type="ECO:0000256" key="6">
    <source>
        <dbReference type="ARBA" id="ARBA00022989"/>
    </source>
</evidence>
<evidence type="ECO:0000256" key="3">
    <source>
        <dbReference type="ARBA" id="ARBA00011489"/>
    </source>
</evidence>
<keyword evidence="4 8" id="KW-1003">Cell membrane</keyword>
<dbReference type="InterPro" id="IPR006702">
    <property type="entry name" value="CASP_dom"/>
</dbReference>
<keyword evidence="7 8" id="KW-0472">Membrane</keyword>
<evidence type="ECO:0000256" key="2">
    <source>
        <dbReference type="ARBA" id="ARBA00007651"/>
    </source>
</evidence>
<dbReference type="PANTHER" id="PTHR32021:SF51">
    <property type="entry name" value="CASP-LIKE PROTEIN 5B3"/>
    <property type="match status" value="1"/>
</dbReference>
<reference evidence="10" key="2">
    <citation type="submission" date="2015-07" db="EMBL/GenBank/DDBJ databases">
        <authorList>
            <person name="Noorani M."/>
        </authorList>
    </citation>
    <scope>NUCLEOTIDE SEQUENCE</scope>
    <source>
        <strain evidence="10">Yugu1</strain>
    </source>
</reference>
<evidence type="ECO:0000259" key="9">
    <source>
        <dbReference type="Pfam" id="PF04535"/>
    </source>
</evidence>
<evidence type="ECO:0000313" key="10">
    <source>
        <dbReference type="EMBL" id="RCV11007.1"/>
    </source>
</evidence>
<protein>
    <recommendedName>
        <fullName evidence="8">CASP-like protein</fullName>
    </recommendedName>
</protein>
<evidence type="ECO:0000256" key="7">
    <source>
        <dbReference type="ARBA" id="ARBA00023136"/>
    </source>
</evidence>
<feature type="domain" description="Casparian strip membrane protein" evidence="9">
    <location>
        <begin position="7"/>
        <end position="123"/>
    </location>
</feature>
<accession>A0A368PYZ2</accession>
<dbReference type="Pfam" id="PF04535">
    <property type="entry name" value="CASP_dom"/>
    <property type="match status" value="1"/>
</dbReference>
<organism evidence="10">
    <name type="scientific">Setaria italica</name>
    <name type="common">Foxtail millet</name>
    <name type="synonym">Panicum italicum</name>
    <dbReference type="NCBI Taxonomy" id="4555"/>
    <lineage>
        <taxon>Eukaryota</taxon>
        <taxon>Viridiplantae</taxon>
        <taxon>Streptophyta</taxon>
        <taxon>Embryophyta</taxon>
        <taxon>Tracheophyta</taxon>
        <taxon>Spermatophyta</taxon>
        <taxon>Magnoliopsida</taxon>
        <taxon>Liliopsida</taxon>
        <taxon>Poales</taxon>
        <taxon>Poaceae</taxon>
        <taxon>PACMAD clade</taxon>
        <taxon>Panicoideae</taxon>
        <taxon>Panicodae</taxon>
        <taxon>Paniceae</taxon>
        <taxon>Cenchrinae</taxon>
        <taxon>Setaria</taxon>
    </lineage>
</organism>
<evidence type="ECO:0000256" key="4">
    <source>
        <dbReference type="ARBA" id="ARBA00022475"/>
    </source>
</evidence>
<comment type="caution">
    <text evidence="8">Lacks conserved residue(s) required for the propagation of feature annotation.</text>
</comment>
<dbReference type="OrthoDB" id="754299at2759"/>
<feature type="transmembrane region" description="Helical" evidence="8">
    <location>
        <begin position="44"/>
        <end position="68"/>
    </location>
</feature>
<evidence type="ECO:0000256" key="8">
    <source>
        <dbReference type="RuleBase" id="RU361233"/>
    </source>
</evidence>
<evidence type="ECO:0000256" key="5">
    <source>
        <dbReference type="ARBA" id="ARBA00022692"/>
    </source>
</evidence>
<feature type="transmembrane region" description="Helical" evidence="8">
    <location>
        <begin position="88"/>
        <end position="108"/>
    </location>
</feature>
<name>A0A368PYZ2_SETIT</name>
<comment type="subcellular location">
    <subcellularLocation>
        <location evidence="1 8">Cell membrane</location>
        <topology evidence="1 8">Multi-pass membrane protein</topology>
    </subcellularLocation>
</comment>
<dbReference type="AlphaFoldDB" id="A0A368PYZ2"/>
<keyword evidence="6 8" id="KW-1133">Transmembrane helix</keyword>
<dbReference type="InterPro" id="IPR045009">
    <property type="entry name" value="CASPL-5"/>
</dbReference>